<evidence type="ECO:0000313" key="2">
    <source>
        <dbReference type="Proteomes" id="UP000439903"/>
    </source>
</evidence>
<evidence type="ECO:0000313" key="1">
    <source>
        <dbReference type="EMBL" id="KAF0528717.1"/>
    </source>
</evidence>
<dbReference type="EMBL" id="WTPW01000265">
    <property type="protein sequence ID" value="KAF0528717.1"/>
    <property type="molecule type" value="Genomic_DNA"/>
</dbReference>
<protein>
    <submittedName>
        <fullName evidence="1">Uncharacterized protein</fullName>
    </submittedName>
</protein>
<dbReference type="AlphaFoldDB" id="A0A8H4ASV5"/>
<name>A0A8H4ASV5_GIGMA</name>
<organism evidence="1 2">
    <name type="scientific">Gigaspora margarita</name>
    <dbReference type="NCBI Taxonomy" id="4874"/>
    <lineage>
        <taxon>Eukaryota</taxon>
        <taxon>Fungi</taxon>
        <taxon>Fungi incertae sedis</taxon>
        <taxon>Mucoromycota</taxon>
        <taxon>Glomeromycotina</taxon>
        <taxon>Glomeromycetes</taxon>
        <taxon>Diversisporales</taxon>
        <taxon>Gigasporaceae</taxon>
        <taxon>Gigaspora</taxon>
    </lineage>
</organism>
<dbReference type="Proteomes" id="UP000439903">
    <property type="component" value="Unassembled WGS sequence"/>
</dbReference>
<sequence>MRIEEMTITNEMRNYINNIPITGYTLIIPFKFNDSEYQVLAARRSMTTKKYNEPNNIGKPKWMTYEECTHETWTPSLQYYNVQIFEKHIPNYVHEWTQKGKVIANLIKEEFPDLAKENHPLGNKQPIV</sequence>
<accession>A0A8H4ASV5</accession>
<comment type="caution">
    <text evidence="1">The sequence shown here is derived from an EMBL/GenBank/DDBJ whole genome shotgun (WGS) entry which is preliminary data.</text>
</comment>
<reference evidence="1 2" key="1">
    <citation type="journal article" date="2019" name="Environ. Microbiol.">
        <title>At the nexus of three kingdoms: the genome of the mycorrhizal fungus Gigaspora margarita provides insights into plant, endobacterial and fungal interactions.</title>
        <authorList>
            <person name="Venice F."/>
            <person name="Ghignone S."/>
            <person name="Salvioli di Fossalunga A."/>
            <person name="Amselem J."/>
            <person name="Novero M."/>
            <person name="Xianan X."/>
            <person name="Sedzielewska Toro K."/>
            <person name="Morin E."/>
            <person name="Lipzen A."/>
            <person name="Grigoriev I.V."/>
            <person name="Henrissat B."/>
            <person name="Martin F.M."/>
            <person name="Bonfante P."/>
        </authorList>
    </citation>
    <scope>NUCLEOTIDE SEQUENCE [LARGE SCALE GENOMIC DNA]</scope>
    <source>
        <strain evidence="1 2">BEG34</strain>
    </source>
</reference>
<keyword evidence="2" id="KW-1185">Reference proteome</keyword>
<gene>
    <name evidence="1" type="ORF">F8M41_013018</name>
</gene>
<proteinExistence type="predicted"/>